<dbReference type="PIRSF" id="PIRSF036704">
    <property type="entry name" value="UCP036704"/>
    <property type="match status" value="1"/>
</dbReference>
<proteinExistence type="predicted"/>
<evidence type="ECO:0000256" key="1">
    <source>
        <dbReference type="SAM" id="SignalP"/>
    </source>
</evidence>
<organism evidence="2 3">
    <name type="scientific">Caldimonas mangrovi</name>
    <dbReference type="NCBI Taxonomy" id="2944811"/>
    <lineage>
        <taxon>Bacteria</taxon>
        <taxon>Pseudomonadati</taxon>
        <taxon>Pseudomonadota</taxon>
        <taxon>Betaproteobacteria</taxon>
        <taxon>Burkholderiales</taxon>
        <taxon>Sphaerotilaceae</taxon>
        <taxon>Caldimonas</taxon>
    </lineage>
</organism>
<gene>
    <name evidence="2" type="ORF">M8A51_08105</name>
</gene>
<dbReference type="PROSITE" id="PS51318">
    <property type="entry name" value="TAT"/>
    <property type="match status" value="1"/>
</dbReference>
<feature type="chain" id="PRO_5046468657" evidence="1">
    <location>
        <begin position="28"/>
        <end position="68"/>
    </location>
</feature>
<dbReference type="Proteomes" id="UP001165541">
    <property type="component" value="Unassembled WGS sequence"/>
</dbReference>
<protein>
    <submittedName>
        <fullName evidence="2">Formate dehydrogenase</fullName>
    </submittedName>
</protein>
<sequence>MSQPDAQISRRRLFAGAGAATAVAAVAALVPQAPEPEAVAAPPEPADPGRKGYQLTEHVQRYYQTARV</sequence>
<dbReference type="NCBIfam" id="TIGR02811">
    <property type="entry name" value="formate_TAT"/>
    <property type="match status" value="1"/>
</dbReference>
<feature type="signal peptide" evidence="1">
    <location>
        <begin position="1"/>
        <end position="27"/>
    </location>
</feature>
<comment type="caution">
    <text evidence="2">The sequence shown here is derived from an EMBL/GenBank/DDBJ whole genome shotgun (WGS) entry which is preliminary data.</text>
</comment>
<reference evidence="2" key="1">
    <citation type="submission" date="2022-05" db="EMBL/GenBank/DDBJ databases">
        <title>Schlegelella sp. nov., isolated from mangrove soil.</title>
        <authorList>
            <person name="Liu Y."/>
            <person name="Ge X."/>
            <person name="Liu W."/>
        </authorList>
    </citation>
    <scope>NUCLEOTIDE SEQUENCE</scope>
    <source>
        <strain evidence="2">S2-27</strain>
    </source>
</reference>
<dbReference type="InterPro" id="IPR006311">
    <property type="entry name" value="TAT_signal"/>
</dbReference>
<accession>A0ABT0YL79</accession>
<keyword evidence="3" id="KW-1185">Reference proteome</keyword>
<dbReference type="RefSeq" id="WP_251777700.1">
    <property type="nucleotide sequence ID" value="NZ_JAMKFE010000004.1"/>
</dbReference>
<dbReference type="EMBL" id="JAMKFE010000004">
    <property type="protein sequence ID" value="MCM5679492.1"/>
    <property type="molecule type" value="Genomic_DNA"/>
</dbReference>
<dbReference type="InterPro" id="IPR014177">
    <property type="entry name" value="Formate_DH_TAT-contain"/>
</dbReference>
<name>A0ABT0YL79_9BURK</name>
<evidence type="ECO:0000313" key="2">
    <source>
        <dbReference type="EMBL" id="MCM5679492.1"/>
    </source>
</evidence>
<evidence type="ECO:0000313" key="3">
    <source>
        <dbReference type="Proteomes" id="UP001165541"/>
    </source>
</evidence>
<keyword evidence="1" id="KW-0732">Signal</keyword>